<evidence type="ECO:0000313" key="2">
    <source>
        <dbReference type="Proteomes" id="UP000032142"/>
    </source>
</evidence>
<evidence type="ECO:0000313" key="1">
    <source>
        <dbReference type="EMBL" id="KHG06291.1"/>
    </source>
</evidence>
<organism evidence="1 2">
    <name type="scientific">Gossypium arboreum</name>
    <name type="common">Tree cotton</name>
    <name type="synonym">Gossypium nanking</name>
    <dbReference type="NCBI Taxonomy" id="29729"/>
    <lineage>
        <taxon>Eukaryota</taxon>
        <taxon>Viridiplantae</taxon>
        <taxon>Streptophyta</taxon>
        <taxon>Embryophyta</taxon>
        <taxon>Tracheophyta</taxon>
        <taxon>Spermatophyta</taxon>
        <taxon>Magnoliopsida</taxon>
        <taxon>eudicotyledons</taxon>
        <taxon>Gunneridae</taxon>
        <taxon>Pentapetalae</taxon>
        <taxon>rosids</taxon>
        <taxon>malvids</taxon>
        <taxon>Malvales</taxon>
        <taxon>Malvaceae</taxon>
        <taxon>Malvoideae</taxon>
        <taxon>Gossypium</taxon>
    </lineage>
</organism>
<gene>
    <name evidence="1" type="ORF">F383_32325</name>
</gene>
<comment type="caution">
    <text evidence="1">The sequence shown here is derived from an EMBL/GenBank/DDBJ whole genome shotgun (WGS) entry which is preliminary data.</text>
</comment>
<dbReference type="EMBL" id="JRRC01448089">
    <property type="protein sequence ID" value="KHG06291.1"/>
    <property type="molecule type" value="Genomic_DNA"/>
</dbReference>
<dbReference type="AlphaFoldDB" id="A0A0B0N599"/>
<sequence>MIFDDPRAPDSFDIYKTELSTYSHNHSFLRIPVEPFEINKDTRIARNARTMPKS</sequence>
<reference evidence="2" key="1">
    <citation type="submission" date="2014-09" db="EMBL/GenBank/DDBJ databases">
        <authorList>
            <person name="Mudge J."/>
            <person name="Ramaraj T."/>
            <person name="Lindquist I.E."/>
            <person name="Bharti A.K."/>
            <person name="Sundararajan A."/>
            <person name="Cameron C.T."/>
            <person name="Woodward J.E."/>
            <person name="May G.D."/>
            <person name="Brubaker C."/>
            <person name="Broadhvest J."/>
            <person name="Wilkins T.A."/>
        </authorList>
    </citation>
    <scope>NUCLEOTIDE SEQUENCE</scope>
    <source>
        <strain evidence="2">cv. AKA8401</strain>
    </source>
</reference>
<keyword evidence="2" id="KW-1185">Reference proteome</keyword>
<proteinExistence type="predicted"/>
<protein>
    <submittedName>
        <fullName evidence="1">Uncharacterized protein</fullName>
    </submittedName>
</protein>
<dbReference type="Proteomes" id="UP000032142">
    <property type="component" value="Unassembled WGS sequence"/>
</dbReference>
<name>A0A0B0N599_GOSAR</name>
<accession>A0A0B0N599</accession>